<dbReference type="Proteomes" id="UP001497444">
    <property type="component" value="Chromosome 1"/>
</dbReference>
<gene>
    <name evidence="1" type="ORF">CSSPJE1EN1_LOCUS1472</name>
</gene>
<accession>A0ABP0VNF9</accession>
<evidence type="ECO:0000313" key="1">
    <source>
        <dbReference type="EMBL" id="CAK9255994.1"/>
    </source>
</evidence>
<reference evidence="1 2" key="1">
    <citation type="submission" date="2024-02" db="EMBL/GenBank/DDBJ databases">
        <authorList>
            <consortium name="ELIXIR-Norway"/>
            <consortium name="Elixir Norway"/>
        </authorList>
    </citation>
    <scope>NUCLEOTIDE SEQUENCE [LARGE SCALE GENOMIC DNA]</scope>
</reference>
<proteinExistence type="predicted"/>
<sequence length="59" mass="6972">MMTKNVWEEDVWSTSRAHHATRTHHLIGICLKEWWIKHSILPCLQTKQTAWSGWIAITC</sequence>
<name>A0ABP0VNF9_9BRYO</name>
<organism evidence="1 2">
    <name type="scientific">Sphagnum jensenii</name>
    <dbReference type="NCBI Taxonomy" id="128206"/>
    <lineage>
        <taxon>Eukaryota</taxon>
        <taxon>Viridiplantae</taxon>
        <taxon>Streptophyta</taxon>
        <taxon>Embryophyta</taxon>
        <taxon>Bryophyta</taxon>
        <taxon>Sphagnophytina</taxon>
        <taxon>Sphagnopsida</taxon>
        <taxon>Sphagnales</taxon>
        <taxon>Sphagnaceae</taxon>
        <taxon>Sphagnum</taxon>
    </lineage>
</organism>
<evidence type="ECO:0000313" key="2">
    <source>
        <dbReference type="Proteomes" id="UP001497444"/>
    </source>
</evidence>
<dbReference type="EMBL" id="OZ020096">
    <property type="protein sequence ID" value="CAK9255994.1"/>
    <property type="molecule type" value="Genomic_DNA"/>
</dbReference>
<keyword evidence="2" id="KW-1185">Reference proteome</keyword>
<protein>
    <submittedName>
        <fullName evidence="1">Uncharacterized protein</fullName>
    </submittedName>
</protein>